<dbReference type="UniPathway" id="UPA00098">
    <property type="reaction ID" value="UER00361"/>
</dbReference>
<keyword evidence="9 13" id="KW-0521">NADP</keyword>
<proteinExistence type="inferred from homology"/>
<dbReference type="PANTHER" id="PTHR11645">
    <property type="entry name" value="PYRROLINE-5-CARBOXYLATE REDUCTASE"/>
    <property type="match status" value="1"/>
</dbReference>
<organism evidence="16 17">
    <name type="scientific">Rhynchophorus ferrugineus</name>
    <name type="common">Red palm weevil</name>
    <name type="synonym">Curculio ferrugineus</name>
    <dbReference type="NCBI Taxonomy" id="354439"/>
    <lineage>
        <taxon>Eukaryota</taxon>
        <taxon>Metazoa</taxon>
        <taxon>Ecdysozoa</taxon>
        <taxon>Arthropoda</taxon>
        <taxon>Hexapoda</taxon>
        <taxon>Insecta</taxon>
        <taxon>Pterygota</taxon>
        <taxon>Neoptera</taxon>
        <taxon>Endopterygota</taxon>
        <taxon>Coleoptera</taxon>
        <taxon>Polyphaga</taxon>
        <taxon>Cucujiformia</taxon>
        <taxon>Curculionidae</taxon>
        <taxon>Dryophthorinae</taxon>
        <taxon>Rhynchophorus</taxon>
    </lineage>
</organism>
<dbReference type="InterPro" id="IPR036291">
    <property type="entry name" value="NAD(P)-bd_dom_sf"/>
</dbReference>
<evidence type="ECO:0000259" key="14">
    <source>
        <dbReference type="Pfam" id="PF03807"/>
    </source>
</evidence>
<dbReference type="GO" id="GO:0055129">
    <property type="term" value="P:L-proline biosynthetic process"/>
    <property type="evidence" value="ECO:0007669"/>
    <property type="project" value="UniProtKB-UniPathway"/>
</dbReference>
<dbReference type="Gene3D" id="3.40.50.720">
    <property type="entry name" value="NAD(P)-binding Rossmann-like Domain"/>
    <property type="match status" value="1"/>
</dbReference>
<dbReference type="InterPro" id="IPR008927">
    <property type="entry name" value="6-PGluconate_DH-like_C_sf"/>
</dbReference>
<evidence type="ECO:0000256" key="9">
    <source>
        <dbReference type="ARBA" id="ARBA00022857"/>
    </source>
</evidence>
<protein>
    <recommendedName>
        <fullName evidence="5">Pyrroline-5-carboxylate reductase</fullName>
        <ecNumber evidence="4">1.5.1.2</ecNumber>
    </recommendedName>
</protein>
<dbReference type="Pfam" id="PF14748">
    <property type="entry name" value="P5CR_dimer"/>
    <property type="match status" value="1"/>
</dbReference>
<dbReference type="FunFam" id="3.40.50.720:FF:000190">
    <property type="entry name" value="Pyrroline-5-carboxylate reductase"/>
    <property type="match status" value="1"/>
</dbReference>
<feature type="binding site" evidence="13">
    <location>
        <position position="66"/>
    </location>
    <ligand>
        <name>NADPH</name>
        <dbReference type="ChEBI" id="CHEBI:57783"/>
    </ligand>
</feature>
<feature type="domain" description="Pyrroline-5-carboxylate reductase catalytic N-terminal" evidence="14">
    <location>
        <begin position="14"/>
        <end position="111"/>
    </location>
</feature>
<evidence type="ECO:0000256" key="7">
    <source>
        <dbReference type="ARBA" id="ARBA00022605"/>
    </source>
</evidence>
<comment type="catalytic activity">
    <reaction evidence="11">
        <text>L-proline + NAD(+) = (S)-1-pyrroline-5-carboxylate + NADH + 2 H(+)</text>
        <dbReference type="Rhea" id="RHEA:14105"/>
        <dbReference type="ChEBI" id="CHEBI:15378"/>
        <dbReference type="ChEBI" id="CHEBI:17388"/>
        <dbReference type="ChEBI" id="CHEBI:57540"/>
        <dbReference type="ChEBI" id="CHEBI:57945"/>
        <dbReference type="ChEBI" id="CHEBI:60039"/>
        <dbReference type="EC" id="1.5.1.2"/>
    </reaction>
</comment>
<feature type="binding site" evidence="13">
    <location>
        <begin position="18"/>
        <end position="23"/>
    </location>
    <ligand>
        <name>NADP(+)</name>
        <dbReference type="ChEBI" id="CHEBI:58349"/>
    </ligand>
</feature>
<feature type="domain" description="Pyrroline-5-carboxylate reductase dimerisation" evidence="15">
    <location>
        <begin position="177"/>
        <end position="281"/>
    </location>
</feature>
<dbReference type="OrthoDB" id="10263291at2759"/>
<accession>A0A834MM98</accession>
<evidence type="ECO:0000256" key="8">
    <source>
        <dbReference type="ARBA" id="ARBA00022650"/>
    </source>
</evidence>
<comment type="pathway">
    <text evidence="2">Amino-acid biosynthesis; L-proline biosynthesis; L-proline from L-glutamate 5-semialdehyde: step 1/1.</text>
</comment>
<evidence type="ECO:0000256" key="2">
    <source>
        <dbReference type="ARBA" id="ARBA00005205"/>
    </source>
</evidence>
<name>A0A834MM98_RHYFE</name>
<dbReference type="GO" id="GO:0004735">
    <property type="term" value="F:pyrroline-5-carboxylate reductase activity"/>
    <property type="evidence" value="ECO:0007669"/>
    <property type="project" value="UniProtKB-EC"/>
</dbReference>
<evidence type="ECO:0000313" key="16">
    <source>
        <dbReference type="EMBL" id="KAF7283799.1"/>
    </source>
</evidence>
<evidence type="ECO:0000256" key="10">
    <source>
        <dbReference type="ARBA" id="ARBA00023002"/>
    </source>
</evidence>
<comment type="subcellular location">
    <subcellularLocation>
        <location evidence="1">Cytoplasm</location>
    </subcellularLocation>
</comment>
<dbReference type="PANTHER" id="PTHR11645:SF69">
    <property type="entry name" value="PYRROLINE-5-CARBOXYLATE REDUCTASE"/>
    <property type="match status" value="1"/>
</dbReference>
<comment type="similarity">
    <text evidence="3">Belongs to the pyrroline-5-carboxylate reductase family.</text>
</comment>
<dbReference type="SUPFAM" id="SSF51735">
    <property type="entry name" value="NAD(P)-binding Rossmann-fold domains"/>
    <property type="match status" value="1"/>
</dbReference>
<evidence type="ECO:0000256" key="6">
    <source>
        <dbReference type="ARBA" id="ARBA00022490"/>
    </source>
</evidence>
<evidence type="ECO:0000256" key="4">
    <source>
        <dbReference type="ARBA" id="ARBA00012855"/>
    </source>
</evidence>
<dbReference type="EMBL" id="JAACXV010000086">
    <property type="protein sequence ID" value="KAF7283799.1"/>
    <property type="molecule type" value="Genomic_DNA"/>
</dbReference>
<dbReference type="NCBIfam" id="TIGR00112">
    <property type="entry name" value="proC"/>
    <property type="match status" value="1"/>
</dbReference>
<evidence type="ECO:0000259" key="15">
    <source>
        <dbReference type="Pfam" id="PF14748"/>
    </source>
</evidence>
<keyword evidence="7" id="KW-0028">Amino-acid biosynthesis</keyword>
<comment type="caution">
    <text evidence="16">The sequence shown here is derived from an EMBL/GenBank/DDBJ whole genome shotgun (WGS) entry which is preliminary data.</text>
</comment>
<evidence type="ECO:0000256" key="12">
    <source>
        <dbReference type="ARBA" id="ARBA00052690"/>
    </source>
</evidence>
<dbReference type="Proteomes" id="UP000625711">
    <property type="component" value="Unassembled WGS sequence"/>
</dbReference>
<dbReference type="InterPro" id="IPR029036">
    <property type="entry name" value="P5CR_dimer"/>
</dbReference>
<dbReference type="EC" id="1.5.1.2" evidence="4"/>
<evidence type="ECO:0000256" key="13">
    <source>
        <dbReference type="PIRSR" id="PIRSR000193-1"/>
    </source>
</evidence>
<dbReference type="SUPFAM" id="SSF48179">
    <property type="entry name" value="6-phosphogluconate dehydrogenase C-terminal domain-like"/>
    <property type="match status" value="1"/>
</dbReference>
<dbReference type="FunFam" id="1.10.3730.10:FF:000001">
    <property type="entry name" value="Pyrroline-5-carboxylate reductase"/>
    <property type="match status" value="1"/>
</dbReference>
<dbReference type="Gene3D" id="1.10.3730.10">
    <property type="entry name" value="ProC C-terminal domain-like"/>
    <property type="match status" value="1"/>
</dbReference>
<evidence type="ECO:0000313" key="17">
    <source>
        <dbReference type="Proteomes" id="UP000625711"/>
    </source>
</evidence>
<keyword evidence="8" id="KW-0641">Proline biosynthesis</keyword>
<dbReference type="HAMAP" id="MF_01925">
    <property type="entry name" value="P5C_reductase"/>
    <property type="match status" value="1"/>
</dbReference>
<evidence type="ECO:0000256" key="1">
    <source>
        <dbReference type="ARBA" id="ARBA00004496"/>
    </source>
</evidence>
<evidence type="ECO:0000256" key="11">
    <source>
        <dbReference type="ARBA" id="ARBA00050547"/>
    </source>
</evidence>
<comment type="catalytic activity">
    <reaction evidence="12">
        <text>L-proline + NADP(+) = (S)-1-pyrroline-5-carboxylate + NADPH + 2 H(+)</text>
        <dbReference type="Rhea" id="RHEA:14109"/>
        <dbReference type="ChEBI" id="CHEBI:15378"/>
        <dbReference type="ChEBI" id="CHEBI:17388"/>
        <dbReference type="ChEBI" id="CHEBI:57783"/>
        <dbReference type="ChEBI" id="CHEBI:58349"/>
        <dbReference type="ChEBI" id="CHEBI:60039"/>
        <dbReference type="EC" id="1.5.1.2"/>
    </reaction>
</comment>
<evidence type="ECO:0000256" key="5">
    <source>
        <dbReference type="ARBA" id="ARBA00021413"/>
    </source>
</evidence>
<keyword evidence="10" id="KW-0560">Oxidoreductase</keyword>
<dbReference type="Pfam" id="PF03807">
    <property type="entry name" value="F420_oxidored"/>
    <property type="match status" value="1"/>
</dbReference>
<keyword evidence="6" id="KW-0963">Cytoplasm</keyword>
<sequence>MAGNVIVTKTINEKIGFIGGGNMAKAICEGIIMKGLIKYSQVYVSGPNIENLLWWQERGAHVSTENGKVVQNADIIFLSMKPHILPIAIANVHATLNVPVKSKLFVSILAGIPLHQLENVLGPLEENARIVRVMPNTPMLVGQGCTAFCPGAKATPHDVEIVKTIFGVSGVCKQVPESMINAIGALAGSGPAFIYLIIEALADAGVKQGIPRQMAIEMAAQTTLGAAKMVLDTGKHTAVLRDDVCSPGGTTITGIHALEAVGVRGALMNAVEAATKKSFELAEKKNK</sequence>
<gene>
    <name evidence="16" type="ORF">GWI33_022839</name>
</gene>
<dbReference type="InterPro" id="IPR028939">
    <property type="entry name" value="P5C_Rdtase_cat_N"/>
</dbReference>
<dbReference type="InterPro" id="IPR000304">
    <property type="entry name" value="Pyrroline-COOH_reductase"/>
</dbReference>
<dbReference type="AlphaFoldDB" id="A0A834MM98"/>
<reference evidence="16" key="1">
    <citation type="submission" date="2020-08" db="EMBL/GenBank/DDBJ databases">
        <title>Genome sequencing and assembly of the red palm weevil Rhynchophorus ferrugineus.</title>
        <authorList>
            <person name="Dias G.B."/>
            <person name="Bergman C.M."/>
            <person name="Manee M."/>
        </authorList>
    </citation>
    <scope>NUCLEOTIDE SEQUENCE</scope>
    <source>
        <strain evidence="16">AA-2017</strain>
        <tissue evidence="16">Whole larva</tissue>
    </source>
</reference>
<evidence type="ECO:0000256" key="3">
    <source>
        <dbReference type="ARBA" id="ARBA00005525"/>
    </source>
</evidence>
<dbReference type="GO" id="GO:0005737">
    <property type="term" value="C:cytoplasm"/>
    <property type="evidence" value="ECO:0007669"/>
    <property type="project" value="UniProtKB-SubCell"/>
</dbReference>
<dbReference type="PIRSF" id="PIRSF000193">
    <property type="entry name" value="Pyrrol-5-carb_rd"/>
    <property type="match status" value="1"/>
</dbReference>
<keyword evidence="17" id="KW-1185">Reference proteome</keyword>